<sequence length="50" mass="5870">MVMNNYSQMDITSYLAKYIDENGCSFEQACEDLEIDETQLSSEKDEDEMY</sequence>
<organism evidence="1 2">
    <name type="scientific">Clostridium lentum</name>
    <dbReference type="NCBI Taxonomy" id="2763037"/>
    <lineage>
        <taxon>Bacteria</taxon>
        <taxon>Bacillati</taxon>
        <taxon>Bacillota</taxon>
        <taxon>Clostridia</taxon>
        <taxon>Eubacteriales</taxon>
        <taxon>Clostridiaceae</taxon>
        <taxon>Clostridium</taxon>
    </lineage>
</organism>
<proteinExistence type="predicted"/>
<keyword evidence="2" id="KW-1185">Reference proteome</keyword>
<comment type="caution">
    <text evidence="1">The sequence shown here is derived from an EMBL/GenBank/DDBJ whole genome shotgun (WGS) entry which is preliminary data.</text>
</comment>
<evidence type="ECO:0000313" key="1">
    <source>
        <dbReference type="EMBL" id="MBC5639863.1"/>
    </source>
</evidence>
<dbReference type="AlphaFoldDB" id="A0A8I0DL70"/>
<reference evidence="1" key="1">
    <citation type="submission" date="2020-08" db="EMBL/GenBank/DDBJ databases">
        <title>Genome public.</title>
        <authorList>
            <person name="Liu C."/>
            <person name="Sun Q."/>
        </authorList>
    </citation>
    <scope>NUCLEOTIDE SEQUENCE</scope>
    <source>
        <strain evidence="1">NSJ-42</strain>
    </source>
</reference>
<accession>A0A8I0DL70</accession>
<dbReference type="EMBL" id="JACOOQ010000006">
    <property type="protein sequence ID" value="MBC5639863.1"/>
    <property type="molecule type" value="Genomic_DNA"/>
</dbReference>
<evidence type="ECO:0000313" key="2">
    <source>
        <dbReference type="Proteomes" id="UP000662088"/>
    </source>
</evidence>
<protein>
    <submittedName>
        <fullName evidence="1">Uncharacterized protein</fullName>
    </submittedName>
</protein>
<dbReference type="Proteomes" id="UP000662088">
    <property type="component" value="Unassembled WGS sequence"/>
</dbReference>
<dbReference type="RefSeq" id="WP_186834919.1">
    <property type="nucleotide sequence ID" value="NZ_JACOOQ010000006.1"/>
</dbReference>
<gene>
    <name evidence="1" type="ORF">H8R92_05355</name>
</gene>
<name>A0A8I0DL70_9CLOT</name>